<keyword evidence="7" id="KW-1185">Reference proteome</keyword>
<dbReference type="Proteomes" id="UP000030832">
    <property type="component" value="Unassembled WGS sequence"/>
</dbReference>
<accession>A0A0B0IEM3</accession>
<evidence type="ECO:0000256" key="5">
    <source>
        <dbReference type="SAM" id="Phobius"/>
    </source>
</evidence>
<proteinExistence type="predicted"/>
<comment type="caution">
    <text evidence="6">The sequence shown here is derived from an EMBL/GenBank/DDBJ whole genome shotgun (WGS) entry which is preliminary data.</text>
</comment>
<dbReference type="PANTHER" id="PTHR43847">
    <property type="entry name" value="BLL3993 PROTEIN"/>
    <property type="match status" value="1"/>
</dbReference>
<evidence type="ECO:0000256" key="4">
    <source>
        <dbReference type="ARBA" id="ARBA00023136"/>
    </source>
</evidence>
<reference evidence="6 7" key="1">
    <citation type="submission" date="2014-09" db="EMBL/GenBank/DDBJ databases">
        <title>Genome sequencing and annotation of Bacillus Okhensis strain Kh10-101T.</title>
        <authorList>
            <person name="Prakash J.S."/>
        </authorList>
    </citation>
    <scope>NUCLEOTIDE SEQUENCE [LARGE SCALE GENOMIC DNA]</scope>
    <source>
        <strain evidence="7">Kh10-101T</strain>
    </source>
</reference>
<organism evidence="6 7">
    <name type="scientific">Halalkalibacter okhensis</name>
    <dbReference type="NCBI Taxonomy" id="333138"/>
    <lineage>
        <taxon>Bacteria</taxon>
        <taxon>Bacillati</taxon>
        <taxon>Bacillota</taxon>
        <taxon>Bacilli</taxon>
        <taxon>Bacillales</taxon>
        <taxon>Bacillaceae</taxon>
        <taxon>Halalkalibacter</taxon>
    </lineage>
</organism>
<evidence type="ECO:0000313" key="7">
    <source>
        <dbReference type="Proteomes" id="UP000030832"/>
    </source>
</evidence>
<dbReference type="STRING" id="333138.LQ50_23205"/>
<dbReference type="GO" id="GO:0032259">
    <property type="term" value="P:methylation"/>
    <property type="evidence" value="ECO:0007669"/>
    <property type="project" value="UniProtKB-KW"/>
</dbReference>
<evidence type="ECO:0000256" key="2">
    <source>
        <dbReference type="ARBA" id="ARBA00022692"/>
    </source>
</evidence>
<dbReference type="Gene3D" id="1.20.120.1630">
    <property type="match status" value="1"/>
</dbReference>
<evidence type="ECO:0000256" key="3">
    <source>
        <dbReference type="ARBA" id="ARBA00022989"/>
    </source>
</evidence>
<name>A0A0B0IEM3_9BACI</name>
<dbReference type="EMBL" id="JRJU01000051">
    <property type="protein sequence ID" value="KHF38126.1"/>
    <property type="molecule type" value="Genomic_DNA"/>
</dbReference>
<protein>
    <submittedName>
        <fullName evidence="6">Isoprenylcysteine carboxyl methyltransferase</fullName>
    </submittedName>
</protein>
<dbReference type="RefSeq" id="WP_034633529.1">
    <property type="nucleotide sequence ID" value="NZ_JRJU01000051.1"/>
</dbReference>
<dbReference type="OrthoDB" id="7203053at2"/>
<keyword evidence="3 5" id="KW-1133">Transmembrane helix</keyword>
<gene>
    <name evidence="6" type="ORF">LQ50_23205</name>
</gene>
<feature type="transmembrane region" description="Helical" evidence="5">
    <location>
        <begin position="42"/>
        <end position="60"/>
    </location>
</feature>
<dbReference type="InterPro" id="IPR007269">
    <property type="entry name" value="ICMT_MeTrfase"/>
</dbReference>
<feature type="transmembrane region" description="Helical" evidence="5">
    <location>
        <begin position="67"/>
        <end position="88"/>
    </location>
</feature>
<keyword evidence="6" id="KW-0808">Transferase</keyword>
<dbReference type="PANTHER" id="PTHR43847:SF1">
    <property type="entry name" value="BLL3993 PROTEIN"/>
    <property type="match status" value="1"/>
</dbReference>
<dbReference type="AlphaFoldDB" id="A0A0B0IEM3"/>
<comment type="subcellular location">
    <subcellularLocation>
        <location evidence="1">Membrane</location>
        <topology evidence="1">Multi-pass membrane protein</topology>
    </subcellularLocation>
</comment>
<keyword evidence="6" id="KW-0489">Methyltransferase</keyword>
<keyword evidence="2 5" id="KW-0812">Transmembrane</keyword>
<dbReference type="InterPro" id="IPR052527">
    <property type="entry name" value="Metal_cation-efflux_comp"/>
</dbReference>
<evidence type="ECO:0000313" key="6">
    <source>
        <dbReference type="EMBL" id="KHF38126.1"/>
    </source>
</evidence>
<feature type="transmembrane region" description="Helical" evidence="5">
    <location>
        <begin position="122"/>
        <end position="152"/>
    </location>
</feature>
<keyword evidence="4 5" id="KW-0472">Membrane</keyword>
<dbReference type="GO" id="GO:0004671">
    <property type="term" value="F:protein C-terminal S-isoprenylcysteine carboxyl O-methyltransferase activity"/>
    <property type="evidence" value="ECO:0007669"/>
    <property type="project" value="InterPro"/>
</dbReference>
<dbReference type="eggNOG" id="COG1755">
    <property type="taxonomic scope" value="Bacteria"/>
</dbReference>
<evidence type="ECO:0000256" key="1">
    <source>
        <dbReference type="ARBA" id="ARBA00004141"/>
    </source>
</evidence>
<sequence>MLAIYVFILLIVVQRVVEVIIANRNARWMKRQGGYEVGKEHYKQIVALHILFFVSLIIEVSVIDRTFVFWSVVPLIVFLLAQMGRVWALSSLGRFWNTRIIVLPGAKVVAKGPYQYLRHPNYVIVVTEIACLPLIFQAYWTAIVFTIINAIVLSARIKMEEAALEEATNYQKVFEKHKRFIPSSTSKE</sequence>
<dbReference type="GO" id="GO:0016020">
    <property type="term" value="C:membrane"/>
    <property type="evidence" value="ECO:0007669"/>
    <property type="project" value="UniProtKB-SubCell"/>
</dbReference>
<dbReference type="Pfam" id="PF04140">
    <property type="entry name" value="ICMT"/>
    <property type="match status" value="1"/>
</dbReference>